<sequence>MNKQTSFNPYPQEMLPEGFKYPKSYLNLSKDTSTINWDSEFMFPWWFEDYNPNKRNIAYELRNNKIPNSNLIPFARNGDWAAYFNANDISGSPQVIVIDLGNPKYVSYCDNFDKWLEMAEQNGWT</sequence>
<dbReference type="EMBL" id="UGQC01000004">
    <property type="protein sequence ID" value="STZ74896.1"/>
    <property type="molecule type" value="Genomic_DNA"/>
</dbReference>
<dbReference type="Pfam" id="PF09346">
    <property type="entry name" value="SMI1_KNR4"/>
    <property type="match status" value="1"/>
</dbReference>
<evidence type="ECO:0000259" key="1">
    <source>
        <dbReference type="Pfam" id="PF09346"/>
    </source>
</evidence>
<dbReference type="InterPro" id="IPR018958">
    <property type="entry name" value="Knr4/Smi1-like_dom"/>
</dbReference>
<name>A0A378UBR6_MORLA</name>
<proteinExistence type="predicted"/>
<keyword evidence="4" id="KW-1185">Reference proteome</keyword>
<accession>A0A378UBR6</accession>
<evidence type="ECO:0000313" key="3">
    <source>
        <dbReference type="EMBL" id="STZ74896.1"/>
    </source>
</evidence>
<dbReference type="GeneID" id="302271539"/>
<evidence type="ECO:0000313" key="4">
    <source>
        <dbReference type="Proteomes" id="UP000254107"/>
    </source>
</evidence>
<protein>
    <recommendedName>
        <fullName evidence="1">Knr4/Smi1-like domain-containing protein</fullName>
    </recommendedName>
</protein>
<dbReference type="RefSeq" id="WP_115248423.1">
    <property type="nucleotide sequence ID" value="NZ_UGQC01000004.1"/>
</dbReference>
<dbReference type="EMBL" id="UGQC01000004">
    <property type="protein sequence ID" value="STZ74834.1"/>
    <property type="molecule type" value="Genomic_DNA"/>
</dbReference>
<reference evidence="2 4" key="1">
    <citation type="submission" date="2018-06" db="EMBL/GenBank/DDBJ databases">
        <authorList>
            <consortium name="Pathogen Informatics"/>
            <person name="Doyle S."/>
        </authorList>
    </citation>
    <scope>NUCLEOTIDE SEQUENCE [LARGE SCALE GENOMIC DNA]</scope>
    <source>
        <strain evidence="2 4">NCTC7911</strain>
    </source>
</reference>
<organism evidence="2 4">
    <name type="scientific">Moraxella lacunata</name>
    <dbReference type="NCBI Taxonomy" id="477"/>
    <lineage>
        <taxon>Bacteria</taxon>
        <taxon>Pseudomonadati</taxon>
        <taxon>Pseudomonadota</taxon>
        <taxon>Gammaproteobacteria</taxon>
        <taxon>Moraxellales</taxon>
        <taxon>Moraxellaceae</taxon>
        <taxon>Moraxella</taxon>
    </lineage>
</organism>
<dbReference type="Gene3D" id="3.40.1580.10">
    <property type="entry name" value="SMI1/KNR4-like"/>
    <property type="match status" value="1"/>
</dbReference>
<gene>
    <name evidence="2" type="ORF">NCTC7911_03015</name>
    <name evidence="3" type="ORF">NCTC7911_03077</name>
</gene>
<evidence type="ECO:0000313" key="2">
    <source>
        <dbReference type="EMBL" id="STZ74834.1"/>
    </source>
</evidence>
<dbReference type="Proteomes" id="UP000254107">
    <property type="component" value="Unassembled WGS sequence"/>
</dbReference>
<dbReference type="SUPFAM" id="SSF160631">
    <property type="entry name" value="SMI1/KNR4-like"/>
    <property type="match status" value="1"/>
</dbReference>
<dbReference type="AlphaFoldDB" id="A0A378UBR6"/>
<dbReference type="InterPro" id="IPR037883">
    <property type="entry name" value="Knr4/Smi1-like_sf"/>
</dbReference>
<feature type="domain" description="Knr4/Smi1-like" evidence="1">
    <location>
        <begin position="18"/>
        <end position="117"/>
    </location>
</feature>